<name>A0A365HBB3_9ACTN</name>
<evidence type="ECO:0000313" key="3">
    <source>
        <dbReference type="Proteomes" id="UP000251891"/>
    </source>
</evidence>
<comment type="caution">
    <text evidence="2">The sequence shown here is derived from an EMBL/GenBank/DDBJ whole genome shotgun (WGS) entry which is preliminary data.</text>
</comment>
<gene>
    <name evidence="2" type="ORF">DPM19_05695</name>
</gene>
<keyword evidence="3" id="KW-1185">Reference proteome</keyword>
<reference evidence="2 3" key="1">
    <citation type="submission" date="2018-06" db="EMBL/GenBank/DDBJ databases">
        <title>Actinomadura craniellae sp. nov. isolated from marine sponge Craniella sp.</title>
        <authorList>
            <person name="Li L."/>
            <person name="Xu Q.H."/>
            <person name="Lin H.W."/>
            <person name="Lu Y.H."/>
        </authorList>
    </citation>
    <scope>NUCLEOTIDE SEQUENCE [LARGE SCALE GENOMIC DNA]</scope>
    <source>
        <strain evidence="2 3">LHW63021</strain>
    </source>
</reference>
<dbReference type="PROSITE" id="PS51674">
    <property type="entry name" value="4FE4S_WBL"/>
    <property type="match status" value="1"/>
</dbReference>
<dbReference type="AlphaFoldDB" id="A0A365HBB3"/>
<evidence type="ECO:0000313" key="2">
    <source>
        <dbReference type="EMBL" id="RAY16371.1"/>
    </source>
</evidence>
<proteinExistence type="predicted"/>
<dbReference type="Pfam" id="PF02467">
    <property type="entry name" value="Whib"/>
    <property type="match status" value="1"/>
</dbReference>
<dbReference type="Proteomes" id="UP000251891">
    <property type="component" value="Unassembled WGS sequence"/>
</dbReference>
<accession>A0A365HBB3</accession>
<protein>
    <recommendedName>
        <fullName evidence="1">4Fe-4S Wbl-type domain-containing protein</fullName>
    </recommendedName>
</protein>
<organism evidence="2 3">
    <name type="scientific">Actinomadura craniellae</name>
    <dbReference type="NCBI Taxonomy" id="2231787"/>
    <lineage>
        <taxon>Bacteria</taxon>
        <taxon>Bacillati</taxon>
        <taxon>Actinomycetota</taxon>
        <taxon>Actinomycetes</taxon>
        <taxon>Streptosporangiales</taxon>
        <taxon>Thermomonosporaceae</taxon>
        <taxon>Actinomadura</taxon>
    </lineage>
</organism>
<sequence>MTARGSGTQGSAVGRWVPGPLPVSIDVEEDVFIPLPLVLDAVVVPLRDLRDDLLEGAQCRFDPDLHTGPDEFADESPEECAAREDVAREVCAACPLRLECLEFALRVLPECGIWAGLTADQIAALADDLPEGLSLGEVA</sequence>
<feature type="domain" description="4Fe-4S Wbl-type" evidence="1">
    <location>
        <begin position="58"/>
        <end position="124"/>
    </location>
</feature>
<dbReference type="EMBL" id="QLYX01000002">
    <property type="protein sequence ID" value="RAY16371.1"/>
    <property type="molecule type" value="Genomic_DNA"/>
</dbReference>
<evidence type="ECO:0000259" key="1">
    <source>
        <dbReference type="PROSITE" id="PS51674"/>
    </source>
</evidence>
<dbReference type="InterPro" id="IPR034768">
    <property type="entry name" value="4FE4S_WBL"/>
</dbReference>